<dbReference type="Proteomes" id="UP000678499">
    <property type="component" value="Unassembled WGS sequence"/>
</dbReference>
<dbReference type="OrthoDB" id="10009287at2759"/>
<feature type="transmembrane region" description="Helical" evidence="2">
    <location>
        <begin position="12"/>
        <end position="33"/>
    </location>
</feature>
<keyword evidence="2" id="KW-0812">Transmembrane</keyword>
<dbReference type="EMBL" id="OA893556">
    <property type="protein sequence ID" value="CAD7285072.1"/>
    <property type="molecule type" value="Genomic_DNA"/>
</dbReference>
<dbReference type="AlphaFoldDB" id="A0A7R9C1K1"/>
<sequence>MRPRELEKWLTYWVVFAFVNIGELFSDNLLWWFPYYWFMKNRSKEQLVFHSASPASKGIYASSSQGTKPPSSNLDKQGSNSGTTSHRPGAGSSANPRIISNQDSALDKTPIEIDHGAGGPGTVDAGSVTENRVLYLSPLKDGGVDQSGNLLPGSVASAQEPGIDENKTRVIEDPIDRVIRDWQESPAGGSRPRA</sequence>
<keyword evidence="2" id="KW-1133">Transmembrane helix</keyword>
<keyword evidence="4" id="KW-1185">Reference proteome</keyword>
<evidence type="ECO:0000256" key="1">
    <source>
        <dbReference type="SAM" id="MobiDB-lite"/>
    </source>
</evidence>
<organism evidence="3">
    <name type="scientific">Notodromas monacha</name>
    <dbReference type="NCBI Taxonomy" id="399045"/>
    <lineage>
        <taxon>Eukaryota</taxon>
        <taxon>Metazoa</taxon>
        <taxon>Ecdysozoa</taxon>
        <taxon>Arthropoda</taxon>
        <taxon>Crustacea</taxon>
        <taxon>Oligostraca</taxon>
        <taxon>Ostracoda</taxon>
        <taxon>Podocopa</taxon>
        <taxon>Podocopida</taxon>
        <taxon>Cypridocopina</taxon>
        <taxon>Cypridoidea</taxon>
        <taxon>Cyprididae</taxon>
        <taxon>Notodromas</taxon>
    </lineage>
</organism>
<keyword evidence="2" id="KW-0472">Membrane</keyword>
<evidence type="ECO:0008006" key="5">
    <source>
        <dbReference type="Google" id="ProtNLM"/>
    </source>
</evidence>
<gene>
    <name evidence="3" type="ORF">NMOB1V02_LOCUS12674</name>
</gene>
<evidence type="ECO:0000313" key="3">
    <source>
        <dbReference type="EMBL" id="CAD7285072.1"/>
    </source>
</evidence>
<feature type="compositionally biased region" description="Polar residues" evidence="1">
    <location>
        <begin position="61"/>
        <end position="98"/>
    </location>
</feature>
<accession>A0A7R9C1K1</accession>
<name>A0A7R9C1K1_9CRUS</name>
<protein>
    <recommendedName>
        <fullName evidence="5">Receptor expression-enhancing protein</fullName>
    </recommendedName>
</protein>
<dbReference type="Pfam" id="PF03134">
    <property type="entry name" value="TB2_DP1_HVA22"/>
    <property type="match status" value="1"/>
</dbReference>
<dbReference type="InterPro" id="IPR004345">
    <property type="entry name" value="TB2_DP1_HVA22"/>
</dbReference>
<evidence type="ECO:0000256" key="2">
    <source>
        <dbReference type="SAM" id="Phobius"/>
    </source>
</evidence>
<feature type="region of interest" description="Disordered" evidence="1">
    <location>
        <begin position="59"/>
        <end position="98"/>
    </location>
</feature>
<dbReference type="EMBL" id="CAJPEX010011519">
    <property type="protein sequence ID" value="CAG0925224.1"/>
    <property type="molecule type" value="Genomic_DNA"/>
</dbReference>
<reference evidence="3" key="1">
    <citation type="submission" date="2020-11" db="EMBL/GenBank/DDBJ databases">
        <authorList>
            <person name="Tran Van P."/>
        </authorList>
    </citation>
    <scope>NUCLEOTIDE SEQUENCE</scope>
</reference>
<evidence type="ECO:0000313" key="4">
    <source>
        <dbReference type="Proteomes" id="UP000678499"/>
    </source>
</evidence>
<proteinExistence type="predicted"/>